<proteinExistence type="inferred from homology"/>
<evidence type="ECO:0000256" key="2">
    <source>
        <dbReference type="ARBA" id="ARBA00010008"/>
    </source>
</evidence>
<keyword evidence="7" id="KW-1185">Reference proteome</keyword>
<evidence type="ECO:0000313" key="7">
    <source>
        <dbReference type="Proteomes" id="UP001383192"/>
    </source>
</evidence>
<dbReference type="Pfam" id="PF00155">
    <property type="entry name" value="Aminotran_1_2"/>
    <property type="match status" value="1"/>
</dbReference>
<gene>
    <name evidence="6" type="ORF">VNI00_011588</name>
</gene>
<dbReference type="InterPro" id="IPR004839">
    <property type="entry name" value="Aminotransferase_I/II_large"/>
</dbReference>
<keyword evidence="3" id="KW-0808">Transferase</keyword>
<evidence type="ECO:0000256" key="4">
    <source>
        <dbReference type="ARBA" id="ARBA00022898"/>
    </source>
</evidence>
<evidence type="ECO:0000259" key="5">
    <source>
        <dbReference type="Pfam" id="PF00155"/>
    </source>
</evidence>
<reference evidence="6 7" key="1">
    <citation type="submission" date="2024-01" db="EMBL/GenBank/DDBJ databases">
        <title>A draft genome for a cacao thread blight-causing isolate of Paramarasmius palmivorus.</title>
        <authorList>
            <person name="Baruah I.K."/>
            <person name="Bukari Y."/>
            <person name="Amoako-Attah I."/>
            <person name="Meinhardt L.W."/>
            <person name="Bailey B.A."/>
            <person name="Cohen S.P."/>
        </authorList>
    </citation>
    <scope>NUCLEOTIDE SEQUENCE [LARGE SCALE GENOMIC DNA]</scope>
    <source>
        <strain evidence="6 7">GH-12</strain>
    </source>
</reference>
<dbReference type="InterPro" id="IPR015421">
    <property type="entry name" value="PyrdxlP-dep_Trfase_major"/>
</dbReference>
<accession>A0AAW0CBH0</accession>
<dbReference type="PANTHER" id="PTHR13693">
    <property type="entry name" value="CLASS II AMINOTRANSFERASE/8-AMINO-7-OXONONANOATE SYNTHASE"/>
    <property type="match status" value="1"/>
</dbReference>
<dbReference type="SUPFAM" id="SSF53383">
    <property type="entry name" value="PLP-dependent transferases"/>
    <property type="match status" value="1"/>
</dbReference>
<dbReference type="AlphaFoldDB" id="A0AAW0CBH0"/>
<keyword evidence="4" id="KW-0663">Pyridoxal phosphate</keyword>
<dbReference type="Gene3D" id="3.90.1150.10">
    <property type="entry name" value="Aspartate Aminotransferase, domain 1"/>
    <property type="match status" value="1"/>
</dbReference>
<dbReference type="GO" id="GO:0030170">
    <property type="term" value="F:pyridoxal phosphate binding"/>
    <property type="evidence" value="ECO:0007669"/>
    <property type="project" value="InterPro"/>
</dbReference>
<dbReference type="InterPro" id="IPR015422">
    <property type="entry name" value="PyrdxlP-dep_Trfase_small"/>
</dbReference>
<protein>
    <recommendedName>
        <fullName evidence="5">Aminotransferase class I/classII large domain-containing protein</fullName>
    </recommendedName>
</protein>
<dbReference type="GO" id="GO:0009102">
    <property type="term" value="P:biotin biosynthetic process"/>
    <property type="evidence" value="ECO:0007669"/>
    <property type="project" value="TreeGrafter"/>
</dbReference>
<dbReference type="Proteomes" id="UP001383192">
    <property type="component" value="Unassembled WGS sequence"/>
</dbReference>
<feature type="domain" description="Aminotransferase class I/classII large" evidence="5">
    <location>
        <begin position="57"/>
        <end position="440"/>
    </location>
</feature>
<organism evidence="6 7">
    <name type="scientific">Paramarasmius palmivorus</name>
    <dbReference type="NCBI Taxonomy" id="297713"/>
    <lineage>
        <taxon>Eukaryota</taxon>
        <taxon>Fungi</taxon>
        <taxon>Dikarya</taxon>
        <taxon>Basidiomycota</taxon>
        <taxon>Agaricomycotina</taxon>
        <taxon>Agaricomycetes</taxon>
        <taxon>Agaricomycetidae</taxon>
        <taxon>Agaricales</taxon>
        <taxon>Marasmiineae</taxon>
        <taxon>Marasmiaceae</taxon>
        <taxon>Paramarasmius</taxon>
    </lineage>
</organism>
<evidence type="ECO:0000256" key="3">
    <source>
        <dbReference type="ARBA" id="ARBA00022679"/>
    </source>
</evidence>
<name>A0AAW0CBH0_9AGAR</name>
<dbReference type="PANTHER" id="PTHR13693:SF77">
    <property type="entry name" value="8-AMINO-7-OXONONANOATE SYNTHASE"/>
    <property type="match status" value="1"/>
</dbReference>
<dbReference type="InterPro" id="IPR015424">
    <property type="entry name" value="PyrdxlP-dep_Trfase"/>
</dbReference>
<comment type="caution">
    <text evidence="6">The sequence shown here is derived from an EMBL/GenBank/DDBJ whole genome shotgun (WGS) entry which is preliminary data.</text>
</comment>
<comment type="similarity">
    <text evidence="2">Belongs to the class-II pyridoxal-phosphate-dependent aminotransferase family. BioF subfamily.</text>
</comment>
<dbReference type="GO" id="GO:0016740">
    <property type="term" value="F:transferase activity"/>
    <property type="evidence" value="ECO:0007669"/>
    <property type="project" value="UniProtKB-KW"/>
</dbReference>
<evidence type="ECO:0000256" key="1">
    <source>
        <dbReference type="ARBA" id="ARBA00001933"/>
    </source>
</evidence>
<dbReference type="Gene3D" id="3.40.640.10">
    <property type="entry name" value="Type I PLP-dependent aspartate aminotransferase-like (Major domain)"/>
    <property type="match status" value="1"/>
</dbReference>
<comment type="cofactor">
    <cofactor evidence="1">
        <name>pyridoxal 5'-phosphate</name>
        <dbReference type="ChEBI" id="CHEBI:597326"/>
    </cofactor>
</comment>
<sequence>MSTPNYLNIALEDKLRSRAKRGVLVSVPQPVVTSAPYTYFVSNDFLSLSKSSGLRSRLLEALTRAPDLLGAGGSRLLVNTMVHNHLETRLASFFGHEDGGTLLFNSGYDANVSLFSTIPQPGDVVVYDEYIHASVHDGLRSGCQAEKQVAFVHNSLPAMRDALQSVLEEKSGNHDTAASRLKTGKSSLFLAVESLYSMEGSVAPLRQMVEVLEELFPLGNAYMIVDEAHATGVYGPQGRGRVALEGLEGHPRIIARLVTFGKALAATGAIVLTTPLLVKYLTNYARPLIYTTTLSQLNVIAASCSFDMLEDGTAESKALRVLETSRWLVRTLIKRLKDERLGSESLVVGGLPLAENAELSAYSPIVPLITPLPPPPTIRTATHAILHDTSPAVDLSVHLRSRHGIVAHPIPFPAVPKGKERVRICLNATHTREDVSRLVEGVLEWVKLFDEACVRSANVAKEHVEVRSRL</sequence>
<dbReference type="EMBL" id="JAYKXP010000050">
    <property type="protein sequence ID" value="KAK7036655.1"/>
    <property type="molecule type" value="Genomic_DNA"/>
</dbReference>
<dbReference type="InterPro" id="IPR050087">
    <property type="entry name" value="AON_synthase_class-II"/>
</dbReference>
<evidence type="ECO:0000313" key="6">
    <source>
        <dbReference type="EMBL" id="KAK7036655.1"/>
    </source>
</evidence>